<sequence>MLKLLDVIMVQNSRTGTLLNFVGQKGSRGNTVMLELHNKMKLLTGDTGPSVDAYRMILMSDSSHEVLEKGGSNEEPVNAAGNIGVGTAVNISTASRTEVSTATPMTPPSTINVFEDEDIFLADALEMLSDKAKLKGVEIKEKKDAEKPTRSIFTLKPLPKINPKDKGKGVLKRRTLNQTCEEAKLERQRQVQASLNTLANLYDDVLRRIVDLEALYSLVDAEIDDSGRRNQEKWNL</sequence>
<comment type="caution">
    <text evidence="1">The sequence shown here is derived from an EMBL/GenBank/DDBJ whole genome shotgun (WGS) entry which is preliminary data.</text>
</comment>
<reference evidence="1" key="1">
    <citation type="journal article" date="2022" name="Int. J. Mol. Sci.">
        <title>Draft Genome of Tanacetum Coccineum: Genomic Comparison of Closely Related Tanacetum-Family Plants.</title>
        <authorList>
            <person name="Yamashiro T."/>
            <person name="Shiraishi A."/>
            <person name="Nakayama K."/>
            <person name="Satake H."/>
        </authorList>
    </citation>
    <scope>NUCLEOTIDE SEQUENCE</scope>
</reference>
<proteinExistence type="predicted"/>
<accession>A0ABQ4ZZ92</accession>
<name>A0ABQ4ZZ92_9ASTR</name>
<protein>
    <submittedName>
        <fullName evidence="1">Uncharacterized protein</fullName>
    </submittedName>
</protein>
<dbReference type="Proteomes" id="UP001151760">
    <property type="component" value="Unassembled WGS sequence"/>
</dbReference>
<organism evidence="1 2">
    <name type="scientific">Tanacetum coccineum</name>
    <dbReference type="NCBI Taxonomy" id="301880"/>
    <lineage>
        <taxon>Eukaryota</taxon>
        <taxon>Viridiplantae</taxon>
        <taxon>Streptophyta</taxon>
        <taxon>Embryophyta</taxon>
        <taxon>Tracheophyta</taxon>
        <taxon>Spermatophyta</taxon>
        <taxon>Magnoliopsida</taxon>
        <taxon>eudicotyledons</taxon>
        <taxon>Gunneridae</taxon>
        <taxon>Pentapetalae</taxon>
        <taxon>asterids</taxon>
        <taxon>campanulids</taxon>
        <taxon>Asterales</taxon>
        <taxon>Asteraceae</taxon>
        <taxon>Asteroideae</taxon>
        <taxon>Anthemideae</taxon>
        <taxon>Anthemidinae</taxon>
        <taxon>Tanacetum</taxon>
    </lineage>
</organism>
<keyword evidence="2" id="KW-1185">Reference proteome</keyword>
<gene>
    <name evidence="1" type="ORF">Tco_0801634</name>
</gene>
<evidence type="ECO:0000313" key="1">
    <source>
        <dbReference type="EMBL" id="GJS94666.1"/>
    </source>
</evidence>
<reference evidence="1" key="2">
    <citation type="submission" date="2022-01" db="EMBL/GenBank/DDBJ databases">
        <authorList>
            <person name="Yamashiro T."/>
            <person name="Shiraishi A."/>
            <person name="Satake H."/>
            <person name="Nakayama K."/>
        </authorList>
    </citation>
    <scope>NUCLEOTIDE SEQUENCE</scope>
</reference>
<evidence type="ECO:0000313" key="2">
    <source>
        <dbReference type="Proteomes" id="UP001151760"/>
    </source>
</evidence>
<dbReference type="EMBL" id="BQNB010011749">
    <property type="protein sequence ID" value="GJS94666.1"/>
    <property type="molecule type" value="Genomic_DNA"/>
</dbReference>